<proteinExistence type="inferred from homology"/>
<feature type="transmembrane region" description="Helical" evidence="6">
    <location>
        <begin position="45"/>
        <end position="64"/>
    </location>
</feature>
<evidence type="ECO:0000256" key="2">
    <source>
        <dbReference type="ARBA" id="ARBA00009399"/>
    </source>
</evidence>
<evidence type="ECO:0000313" key="9">
    <source>
        <dbReference type="Proteomes" id="UP000013988"/>
    </source>
</evidence>
<comment type="similarity">
    <text evidence="2">Belongs to the GtrA family.</text>
</comment>
<evidence type="ECO:0000259" key="7">
    <source>
        <dbReference type="Pfam" id="PF04138"/>
    </source>
</evidence>
<dbReference type="GO" id="GO:0005886">
    <property type="term" value="C:plasma membrane"/>
    <property type="evidence" value="ECO:0007669"/>
    <property type="project" value="TreeGrafter"/>
</dbReference>
<gene>
    <name evidence="8" type="ORF">A500_12309</name>
</gene>
<dbReference type="PATRIC" id="fig|1202534.3.peg.2442"/>
<protein>
    <submittedName>
        <fullName evidence="8">HAD hydrolase, family IB</fullName>
    </submittedName>
</protein>
<organism evidence="8 9">
    <name type="scientific">Clostridium sartagoforme AAU1</name>
    <dbReference type="NCBI Taxonomy" id="1202534"/>
    <lineage>
        <taxon>Bacteria</taxon>
        <taxon>Bacillati</taxon>
        <taxon>Bacillota</taxon>
        <taxon>Clostridia</taxon>
        <taxon>Eubacteriales</taxon>
        <taxon>Clostridiaceae</taxon>
        <taxon>Clostridium</taxon>
    </lineage>
</organism>
<feature type="transmembrane region" description="Helical" evidence="6">
    <location>
        <begin position="76"/>
        <end position="97"/>
    </location>
</feature>
<dbReference type="Proteomes" id="UP000013988">
    <property type="component" value="Unassembled WGS sequence"/>
</dbReference>
<comment type="subcellular location">
    <subcellularLocation>
        <location evidence="1">Membrane</location>
        <topology evidence="1">Multi-pass membrane protein</topology>
    </subcellularLocation>
</comment>
<reference evidence="8 9" key="1">
    <citation type="submission" date="2013-03" db="EMBL/GenBank/DDBJ databases">
        <title>Whole genome shotgun sequencing of Clostridium sartagoforme AAU1.</title>
        <authorList>
            <person name="Joshi C.G."/>
            <person name="Duggirala S.M."/>
            <person name="Nathani N.M."/>
            <person name="Bhatt V.D."/>
            <person name="Patel A.K."/>
            <person name="Pandya P.R."/>
            <person name="KaPatel J.A."/>
        </authorList>
    </citation>
    <scope>NUCLEOTIDE SEQUENCE [LARGE SCALE GENOMIC DNA]</scope>
    <source>
        <strain evidence="8 9">AAU1</strain>
    </source>
</reference>
<dbReference type="EMBL" id="ASRV01000149">
    <property type="protein sequence ID" value="EOR24569.1"/>
    <property type="molecule type" value="Genomic_DNA"/>
</dbReference>
<evidence type="ECO:0000256" key="6">
    <source>
        <dbReference type="SAM" id="Phobius"/>
    </source>
</evidence>
<dbReference type="GO" id="GO:0000271">
    <property type="term" value="P:polysaccharide biosynthetic process"/>
    <property type="evidence" value="ECO:0007669"/>
    <property type="project" value="InterPro"/>
</dbReference>
<dbReference type="Pfam" id="PF04138">
    <property type="entry name" value="GtrA_DPMS_TM"/>
    <property type="match status" value="1"/>
</dbReference>
<comment type="caution">
    <text evidence="8">The sequence shown here is derived from an EMBL/GenBank/DDBJ whole genome shotgun (WGS) entry which is preliminary data.</text>
</comment>
<dbReference type="InterPro" id="IPR007267">
    <property type="entry name" value="GtrA_DPMS_TM"/>
</dbReference>
<accession>R9C5C3</accession>
<keyword evidence="4 6" id="KW-1133">Transmembrane helix</keyword>
<feature type="transmembrane region" description="Helical" evidence="6">
    <location>
        <begin position="12"/>
        <end position="33"/>
    </location>
</feature>
<dbReference type="AlphaFoldDB" id="R9C5C3"/>
<keyword evidence="3 6" id="KW-0812">Transmembrane</keyword>
<evidence type="ECO:0000256" key="1">
    <source>
        <dbReference type="ARBA" id="ARBA00004141"/>
    </source>
</evidence>
<dbReference type="GO" id="GO:0016787">
    <property type="term" value="F:hydrolase activity"/>
    <property type="evidence" value="ECO:0007669"/>
    <property type="project" value="UniProtKB-KW"/>
</dbReference>
<dbReference type="PANTHER" id="PTHR38459:SF1">
    <property type="entry name" value="PROPHAGE BACTOPRENOL-LINKED GLUCOSE TRANSLOCASE HOMOLOG"/>
    <property type="match status" value="1"/>
</dbReference>
<dbReference type="PANTHER" id="PTHR38459">
    <property type="entry name" value="PROPHAGE BACTOPRENOL-LINKED GLUCOSE TRANSLOCASE HOMOLOG"/>
    <property type="match status" value="1"/>
</dbReference>
<keyword evidence="8" id="KW-0378">Hydrolase</keyword>
<evidence type="ECO:0000256" key="3">
    <source>
        <dbReference type="ARBA" id="ARBA00022692"/>
    </source>
</evidence>
<keyword evidence="5 6" id="KW-0472">Membrane</keyword>
<dbReference type="InterPro" id="IPR051401">
    <property type="entry name" value="GtrA_CellWall_Glycosyl"/>
</dbReference>
<evidence type="ECO:0000313" key="8">
    <source>
        <dbReference type="EMBL" id="EOR24569.1"/>
    </source>
</evidence>
<feature type="transmembrane region" description="Helical" evidence="6">
    <location>
        <begin position="103"/>
        <end position="124"/>
    </location>
</feature>
<name>R9C5C3_9CLOT</name>
<keyword evidence="9" id="KW-1185">Reference proteome</keyword>
<evidence type="ECO:0000256" key="5">
    <source>
        <dbReference type="ARBA" id="ARBA00023136"/>
    </source>
</evidence>
<sequence length="127" mass="14701">MKKLNIDFILQFFRFAIVGIIATIISYSIYIILEKLGLQYNISYTLGYIISFCFNYIASTYFTFKTNVSAKKGAKFTFAHIFNYLLQMILLNIFIYLGISKTLAPIFVYCISIPINFLVVRLALKDK</sequence>
<feature type="domain" description="GtrA/DPMS transmembrane" evidence="7">
    <location>
        <begin position="14"/>
        <end position="122"/>
    </location>
</feature>
<evidence type="ECO:0000256" key="4">
    <source>
        <dbReference type="ARBA" id="ARBA00022989"/>
    </source>
</evidence>
<dbReference type="RefSeq" id="WP_016207787.1">
    <property type="nucleotide sequence ID" value="NZ_ASRV01000149.1"/>
</dbReference>
<dbReference type="OrthoDB" id="9812049at2"/>